<keyword evidence="2" id="KW-1185">Reference proteome</keyword>
<reference evidence="1 2" key="1">
    <citation type="submission" date="2021-11" db="EMBL/GenBank/DDBJ databases">
        <title>Seasonal and diel survey of microbial diversity of the Tyrrhenian coast.</title>
        <authorList>
            <person name="Gattoni G."/>
            <person name="Corral P."/>
        </authorList>
    </citation>
    <scope>NUCLEOTIDE SEQUENCE [LARGE SCALE GENOMIC DNA]</scope>
    <source>
        <strain evidence="1 2">Mr9</strain>
    </source>
</reference>
<protein>
    <submittedName>
        <fullName evidence="1">Uncharacterized protein</fullName>
    </submittedName>
</protein>
<dbReference type="InterPro" id="IPR016032">
    <property type="entry name" value="Sig_transdc_resp-reg_C-effctor"/>
</dbReference>
<organism evidence="1 2">
    <name type="scientific">Leeuwenhoekiella parthenopeia</name>
    <dbReference type="NCBI Taxonomy" id="2890320"/>
    <lineage>
        <taxon>Bacteria</taxon>
        <taxon>Pseudomonadati</taxon>
        <taxon>Bacteroidota</taxon>
        <taxon>Flavobacteriia</taxon>
        <taxon>Flavobacteriales</taxon>
        <taxon>Flavobacteriaceae</taxon>
        <taxon>Leeuwenhoekiella</taxon>
    </lineage>
</organism>
<evidence type="ECO:0000313" key="1">
    <source>
        <dbReference type="EMBL" id="MCC4214415.1"/>
    </source>
</evidence>
<gene>
    <name evidence="1" type="ORF">LLW17_16945</name>
</gene>
<dbReference type="SUPFAM" id="SSF46894">
    <property type="entry name" value="C-terminal effector domain of the bipartite response regulators"/>
    <property type="match status" value="1"/>
</dbReference>
<name>A0ABS8GWL5_9FLAO</name>
<dbReference type="EMBL" id="JAJGMW010000029">
    <property type="protein sequence ID" value="MCC4214415.1"/>
    <property type="molecule type" value="Genomic_DNA"/>
</dbReference>
<dbReference type="Proteomes" id="UP001197770">
    <property type="component" value="Unassembled WGS sequence"/>
</dbReference>
<comment type="caution">
    <text evidence="1">The sequence shown here is derived from an EMBL/GenBank/DDBJ whole genome shotgun (WGS) entry which is preliminary data.</text>
</comment>
<proteinExistence type="predicted"/>
<sequence length="84" mass="9570">MKTSAKMPNLSSYERYLLSALAHGVPVGKIPVILEFYAIEANSMSSVDKHLRSLRKKFNCKTNTQLVYELRNRVIALDLERMGL</sequence>
<evidence type="ECO:0000313" key="2">
    <source>
        <dbReference type="Proteomes" id="UP001197770"/>
    </source>
</evidence>
<dbReference type="RefSeq" id="WP_228231477.1">
    <property type="nucleotide sequence ID" value="NZ_JAJGMW010000029.1"/>
</dbReference>
<accession>A0ABS8GWL5</accession>